<dbReference type="EMBL" id="ML213612">
    <property type="protein sequence ID" value="TFK36698.1"/>
    <property type="molecule type" value="Genomic_DNA"/>
</dbReference>
<dbReference type="InterPro" id="IPR057678">
    <property type="entry name" value="DUF7918"/>
</dbReference>
<organism evidence="3 4">
    <name type="scientific">Crucibulum laeve</name>
    <dbReference type="NCBI Taxonomy" id="68775"/>
    <lineage>
        <taxon>Eukaryota</taxon>
        <taxon>Fungi</taxon>
        <taxon>Dikarya</taxon>
        <taxon>Basidiomycota</taxon>
        <taxon>Agaricomycotina</taxon>
        <taxon>Agaricomycetes</taxon>
        <taxon>Agaricomycetidae</taxon>
        <taxon>Agaricales</taxon>
        <taxon>Agaricineae</taxon>
        <taxon>Nidulariaceae</taxon>
        <taxon>Crucibulum</taxon>
    </lineage>
</organism>
<accession>A0A5C3LXR9</accession>
<feature type="region of interest" description="Disordered" evidence="1">
    <location>
        <begin position="209"/>
        <end position="272"/>
    </location>
</feature>
<dbReference type="Pfam" id="PF25534">
    <property type="entry name" value="DUF7918"/>
    <property type="match status" value="1"/>
</dbReference>
<dbReference type="AlphaFoldDB" id="A0A5C3LXR9"/>
<feature type="compositionally biased region" description="Basic and acidic residues" evidence="1">
    <location>
        <begin position="215"/>
        <end position="241"/>
    </location>
</feature>
<name>A0A5C3LXR9_9AGAR</name>
<dbReference type="Proteomes" id="UP000308652">
    <property type="component" value="Unassembled WGS sequence"/>
</dbReference>
<sequence length="290" mass="32689">MLLKGIEAHITVDGTELTEYAPTVDTGRSIATCWIPSEASKTFSLSWRNSEPFSFPIGGYSRIDGVDCKGEKPIEEGMCGHRVQSDVFTSPTLSSTFMFTTSESSDDGSCCASGLCTKDVGDIVLEIWGVDTIREVIPWDFELPKRQVCYRLKNEITHCVALRKPKHVGIKKILGCHGIHPIARFVFKYRSADVLKSLGIMTKDASLSRVQMKRKSSEEEHTIKTEEGSERDSYQEQERRWNAPGIVRDHTKRRRLSETASNDISEEKRPRIGSRTMKLEYLLVNPRPAS</sequence>
<evidence type="ECO:0000259" key="2">
    <source>
        <dbReference type="Pfam" id="PF25534"/>
    </source>
</evidence>
<reference evidence="3 4" key="1">
    <citation type="journal article" date="2019" name="Nat. Ecol. Evol.">
        <title>Megaphylogeny resolves global patterns of mushroom evolution.</title>
        <authorList>
            <person name="Varga T."/>
            <person name="Krizsan K."/>
            <person name="Foldi C."/>
            <person name="Dima B."/>
            <person name="Sanchez-Garcia M."/>
            <person name="Sanchez-Ramirez S."/>
            <person name="Szollosi G.J."/>
            <person name="Szarkandi J.G."/>
            <person name="Papp V."/>
            <person name="Albert L."/>
            <person name="Andreopoulos W."/>
            <person name="Angelini C."/>
            <person name="Antonin V."/>
            <person name="Barry K.W."/>
            <person name="Bougher N.L."/>
            <person name="Buchanan P."/>
            <person name="Buyck B."/>
            <person name="Bense V."/>
            <person name="Catcheside P."/>
            <person name="Chovatia M."/>
            <person name="Cooper J."/>
            <person name="Damon W."/>
            <person name="Desjardin D."/>
            <person name="Finy P."/>
            <person name="Geml J."/>
            <person name="Haridas S."/>
            <person name="Hughes K."/>
            <person name="Justo A."/>
            <person name="Karasinski D."/>
            <person name="Kautmanova I."/>
            <person name="Kiss B."/>
            <person name="Kocsube S."/>
            <person name="Kotiranta H."/>
            <person name="LaButti K.M."/>
            <person name="Lechner B.E."/>
            <person name="Liimatainen K."/>
            <person name="Lipzen A."/>
            <person name="Lukacs Z."/>
            <person name="Mihaltcheva S."/>
            <person name="Morgado L.N."/>
            <person name="Niskanen T."/>
            <person name="Noordeloos M.E."/>
            <person name="Ohm R.A."/>
            <person name="Ortiz-Santana B."/>
            <person name="Ovrebo C."/>
            <person name="Racz N."/>
            <person name="Riley R."/>
            <person name="Savchenko A."/>
            <person name="Shiryaev A."/>
            <person name="Soop K."/>
            <person name="Spirin V."/>
            <person name="Szebenyi C."/>
            <person name="Tomsovsky M."/>
            <person name="Tulloss R.E."/>
            <person name="Uehling J."/>
            <person name="Grigoriev I.V."/>
            <person name="Vagvolgyi C."/>
            <person name="Papp T."/>
            <person name="Martin F.M."/>
            <person name="Miettinen O."/>
            <person name="Hibbett D.S."/>
            <person name="Nagy L.G."/>
        </authorList>
    </citation>
    <scope>NUCLEOTIDE SEQUENCE [LARGE SCALE GENOMIC DNA]</scope>
    <source>
        <strain evidence="3 4">CBS 166.37</strain>
    </source>
</reference>
<protein>
    <recommendedName>
        <fullName evidence="2">DUF7918 domain-containing protein</fullName>
    </recommendedName>
</protein>
<dbReference type="STRING" id="68775.A0A5C3LXR9"/>
<keyword evidence="4" id="KW-1185">Reference proteome</keyword>
<evidence type="ECO:0000256" key="1">
    <source>
        <dbReference type="SAM" id="MobiDB-lite"/>
    </source>
</evidence>
<dbReference type="OrthoDB" id="3364132at2759"/>
<dbReference type="PANTHER" id="PTHR36223">
    <property type="entry name" value="BETA-LACTAMASE-TYPE TRANSPEPTIDASE FOLD DOMAIN CONTAINING PROTEIN"/>
    <property type="match status" value="1"/>
</dbReference>
<dbReference type="PANTHER" id="PTHR36223:SF1">
    <property type="entry name" value="TRANSCRIPTION ELONGATION FACTOR EAF N-TERMINAL DOMAIN-CONTAINING PROTEIN"/>
    <property type="match status" value="1"/>
</dbReference>
<evidence type="ECO:0000313" key="3">
    <source>
        <dbReference type="EMBL" id="TFK36698.1"/>
    </source>
</evidence>
<gene>
    <name evidence="3" type="ORF">BDQ12DRAFT_686352</name>
</gene>
<proteinExistence type="predicted"/>
<feature type="domain" description="DUF7918" evidence="2">
    <location>
        <begin position="5"/>
        <end position="201"/>
    </location>
</feature>
<evidence type="ECO:0000313" key="4">
    <source>
        <dbReference type="Proteomes" id="UP000308652"/>
    </source>
</evidence>